<dbReference type="EMBL" id="ATCN01000652">
    <property type="protein sequence ID" value="EPR78625.1"/>
    <property type="molecule type" value="Genomic_DNA"/>
</dbReference>
<dbReference type="GO" id="GO:0006887">
    <property type="term" value="P:exocytosis"/>
    <property type="evidence" value="ECO:0007669"/>
    <property type="project" value="TreeGrafter"/>
</dbReference>
<dbReference type="STRING" id="1358809.S7W719"/>
<keyword evidence="3" id="KW-1185">Reference proteome</keyword>
<dbReference type="GO" id="GO:0005546">
    <property type="term" value="F:phosphatidylinositol-4,5-bisphosphate binding"/>
    <property type="evidence" value="ECO:0007669"/>
    <property type="project" value="TreeGrafter"/>
</dbReference>
<accession>S7W719</accession>
<gene>
    <name evidence="2" type="ORF">SLOPH_1746</name>
</gene>
<evidence type="ECO:0000256" key="1">
    <source>
        <dbReference type="SAM" id="Coils"/>
    </source>
</evidence>
<dbReference type="InParanoid" id="S7W719"/>
<dbReference type="Proteomes" id="UP000014978">
    <property type="component" value="Unassembled WGS sequence"/>
</dbReference>
<name>S7W719_SPRLO</name>
<comment type="caution">
    <text evidence="2">The sequence shown here is derived from an EMBL/GenBank/DDBJ whole genome shotgun (WGS) entry which is preliminary data.</text>
</comment>
<dbReference type="AlphaFoldDB" id="S7W719"/>
<dbReference type="OrthoDB" id="27109at2759"/>
<dbReference type="GO" id="GO:0000145">
    <property type="term" value="C:exocyst"/>
    <property type="evidence" value="ECO:0007669"/>
    <property type="project" value="TreeGrafter"/>
</dbReference>
<dbReference type="HOGENOM" id="CLU_041566_0_0_1"/>
<organism evidence="2 3">
    <name type="scientific">Spraguea lophii (strain 42_110)</name>
    <name type="common">Microsporidian parasite</name>
    <dbReference type="NCBI Taxonomy" id="1358809"/>
    <lineage>
        <taxon>Eukaryota</taxon>
        <taxon>Fungi</taxon>
        <taxon>Fungi incertae sedis</taxon>
        <taxon>Microsporidia</taxon>
        <taxon>Spragueidae</taxon>
        <taxon>Spraguea</taxon>
    </lineage>
</organism>
<protein>
    <submittedName>
        <fullName evidence="2">Uncharacterized protein</fullName>
    </submittedName>
</protein>
<dbReference type="GO" id="GO:0006893">
    <property type="term" value="P:Golgi to plasma membrane transport"/>
    <property type="evidence" value="ECO:0007669"/>
    <property type="project" value="TreeGrafter"/>
</dbReference>
<evidence type="ECO:0000313" key="3">
    <source>
        <dbReference type="Proteomes" id="UP000014978"/>
    </source>
</evidence>
<dbReference type="PANTHER" id="PTHR16092">
    <property type="entry name" value="SEC3/SYNTAXIN-RELATED"/>
    <property type="match status" value="1"/>
</dbReference>
<evidence type="ECO:0000313" key="2">
    <source>
        <dbReference type="EMBL" id="EPR78625.1"/>
    </source>
</evidence>
<keyword evidence="1" id="KW-0175">Coiled coil</keyword>
<sequence length="518" mass="62216">MEAQEIDDLFLNHTTPIIKNPIITKPSTTAIKKECEELTTKLELYIIRINEIDKEISELEESNRKLISAIDNKEITYKMLSLLLEKIKIDYNFDMDDMEDVLKSIDIINVYEKECTTSLDELEHKDVKYSLLDIDIEIIKEINEKIIEDKKSFFKKFIIFFNNKLKKINSRSKGELMVHNYIYDNLKEYSKIFSFIKNYKNDMHNKYYTALLDSYVSYAKKLYSIELKNHLDIIDYSLKKASVPHIKNTLSIFYKSYFLVIECENIFLKNNLNPAEIFDINLLLNFNSREYKKSEEKYLCALYLLLRESFAIDTDNNIITSIGSINTNTYTKETISFITELKELLVEDIKQMEKEFYDKIKTKFKNSSKRDVTDRLHTIYKYYNGSYLYKFINLNIKEIERISRKNKNIVEFIIYKLRLIYPIYKTLMDRDNINEETLTIVQIQYNNLLEEYKQKSLEYIYEKLSRRKIHNILEYIENNLVEKELEGFDFKILIKYLKDTIKDILRDNEDIKYIEYVK</sequence>
<reference evidence="3" key="1">
    <citation type="journal article" date="2013" name="PLoS Genet.">
        <title>The genome of Spraguea lophii and the basis of host-microsporidian interactions.</title>
        <authorList>
            <person name="Campbell S.E."/>
            <person name="Williams T.A."/>
            <person name="Yousuf A."/>
            <person name="Soanes D.M."/>
            <person name="Paszkiewicz K.H."/>
            <person name="Williams B.A.P."/>
        </authorList>
    </citation>
    <scope>NUCLEOTIDE SEQUENCE [LARGE SCALE GENOMIC DNA]</scope>
    <source>
        <strain evidence="3">42_110</strain>
    </source>
</reference>
<dbReference type="VEuPathDB" id="MicrosporidiaDB:SLOPH_1746"/>
<feature type="coiled-coil region" evidence="1">
    <location>
        <begin position="35"/>
        <end position="76"/>
    </location>
</feature>
<dbReference type="PANTHER" id="PTHR16092:SF14">
    <property type="entry name" value="EXOCYST COMPLEX COMPONENT 1 ISOFORM X1"/>
    <property type="match status" value="1"/>
</dbReference>
<dbReference type="GO" id="GO:0005886">
    <property type="term" value="C:plasma membrane"/>
    <property type="evidence" value="ECO:0007669"/>
    <property type="project" value="TreeGrafter"/>
</dbReference>
<proteinExistence type="predicted"/>